<dbReference type="NCBIfam" id="TIGR04056">
    <property type="entry name" value="OMP_RagA_SusC"/>
    <property type="match status" value="1"/>
</dbReference>
<dbReference type="Pfam" id="PF13715">
    <property type="entry name" value="CarbopepD_reg_2"/>
    <property type="match status" value="1"/>
</dbReference>
<evidence type="ECO:0000256" key="1">
    <source>
        <dbReference type="PROSITE-ProRule" id="PRU01360"/>
    </source>
</evidence>
<dbReference type="Proteomes" id="UP001199816">
    <property type="component" value="Unassembled WGS sequence"/>
</dbReference>
<comment type="similarity">
    <text evidence="1">Belongs to the TonB-dependent receptor family.</text>
</comment>
<keyword evidence="1" id="KW-0998">Cell outer membrane</keyword>
<dbReference type="Gene3D" id="2.60.40.1120">
    <property type="entry name" value="Carboxypeptidase-like, regulatory domain"/>
    <property type="match status" value="1"/>
</dbReference>
<name>A0ABS8PTT2_9BACT</name>
<dbReference type="SUPFAM" id="SSF49464">
    <property type="entry name" value="Carboxypeptidase regulatory domain-like"/>
    <property type="match status" value="1"/>
</dbReference>
<proteinExistence type="inferred from homology"/>
<evidence type="ECO:0000256" key="2">
    <source>
        <dbReference type="SAM" id="SignalP"/>
    </source>
</evidence>
<feature type="signal peptide" evidence="2">
    <location>
        <begin position="1"/>
        <end position="20"/>
    </location>
</feature>
<dbReference type="SUPFAM" id="SSF56935">
    <property type="entry name" value="Porins"/>
    <property type="match status" value="1"/>
</dbReference>
<protein>
    <submittedName>
        <fullName evidence="4">SusC/RagA family TonB-linked outer membrane protein</fullName>
    </submittedName>
</protein>
<keyword evidence="1" id="KW-0472">Membrane</keyword>
<comment type="subcellular location">
    <subcellularLocation>
        <location evidence="1">Cell outer membrane</location>
        <topology evidence="1">Multi-pass membrane protein</topology>
    </subcellularLocation>
</comment>
<dbReference type="InterPro" id="IPR012910">
    <property type="entry name" value="Plug_dom"/>
</dbReference>
<keyword evidence="5" id="KW-1185">Reference proteome</keyword>
<organism evidence="4 5">
    <name type="scientific">Niabella pedocola</name>
    <dbReference type="NCBI Taxonomy" id="1752077"/>
    <lineage>
        <taxon>Bacteria</taxon>
        <taxon>Pseudomonadati</taxon>
        <taxon>Bacteroidota</taxon>
        <taxon>Chitinophagia</taxon>
        <taxon>Chitinophagales</taxon>
        <taxon>Chitinophagaceae</taxon>
        <taxon>Niabella</taxon>
    </lineage>
</organism>
<keyword evidence="2" id="KW-0732">Signal</keyword>
<reference evidence="4 5" key="1">
    <citation type="submission" date="2021-11" db="EMBL/GenBank/DDBJ databases">
        <title>Genomic of Niabella pedocola.</title>
        <authorList>
            <person name="Wu T."/>
        </authorList>
    </citation>
    <scope>NUCLEOTIDE SEQUENCE [LARGE SCALE GENOMIC DNA]</scope>
    <source>
        <strain evidence="4 5">JCM 31011</strain>
    </source>
</reference>
<dbReference type="InterPro" id="IPR039426">
    <property type="entry name" value="TonB-dep_rcpt-like"/>
</dbReference>
<dbReference type="InterPro" id="IPR037066">
    <property type="entry name" value="Plug_dom_sf"/>
</dbReference>
<dbReference type="InterPro" id="IPR023996">
    <property type="entry name" value="TonB-dep_OMP_SusC/RagA"/>
</dbReference>
<feature type="domain" description="TonB-dependent receptor plug" evidence="3">
    <location>
        <begin position="116"/>
        <end position="222"/>
    </location>
</feature>
<keyword evidence="1" id="KW-1134">Transmembrane beta strand</keyword>
<dbReference type="InterPro" id="IPR008969">
    <property type="entry name" value="CarboxyPept-like_regulatory"/>
</dbReference>
<accession>A0ABS8PTT2</accession>
<comment type="caution">
    <text evidence="4">The sequence shown here is derived from an EMBL/GenBank/DDBJ whole genome shotgun (WGS) entry which is preliminary data.</text>
</comment>
<evidence type="ECO:0000313" key="5">
    <source>
        <dbReference type="Proteomes" id="UP001199816"/>
    </source>
</evidence>
<dbReference type="PROSITE" id="PS52016">
    <property type="entry name" value="TONB_DEPENDENT_REC_3"/>
    <property type="match status" value="1"/>
</dbReference>
<evidence type="ECO:0000259" key="3">
    <source>
        <dbReference type="Pfam" id="PF07715"/>
    </source>
</evidence>
<dbReference type="RefSeq" id="WP_231006608.1">
    <property type="nucleotide sequence ID" value="NZ_JAJNEC010000005.1"/>
</dbReference>
<keyword evidence="1" id="KW-0813">Transport</keyword>
<dbReference type="Pfam" id="PF07715">
    <property type="entry name" value="Plug"/>
    <property type="match status" value="1"/>
</dbReference>
<dbReference type="NCBIfam" id="TIGR04057">
    <property type="entry name" value="SusC_RagA_signa"/>
    <property type="match status" value="1"/>
</dbReference>
<feature type="chain" id="PRO_5047174178" evidence="2">
    <location>
        <begin position="21"/>
        <end position="1077"/>
    </location>
</feature>
<dbReference type="InterPro" id="IPR023997">
    <property type="entry name" value="TonB-dep_OMP_SusC/RagA_CS"/>
</dbReference>
<gene>
    <name evidence="4" type="ORF">LQ567_17025</name>
</gene>
<sequence>MRRILLLFLFVMSLYSAAMAQERVVTGVVTGENGAPVIAATVVIVGTNTGVSTKTDGSFSITLPQGKRTLEVSSIGMTTRQVTVPGNESYVSVVLSQAKEAMEMVIVTAYGKQTRKSITGAVASINAQDIEKRALTSVTGVLEGAAAGVMVNNTYGQPGEDPLLRIRGFSSVNGNNNPLYVVDGVIFGGSISDLNANDIESVSVLKDAAAAALYGNKASNGVVLITTKKAGSNKPVFNAVVNQGLYTRGIREYKTMSPDQYMEAMWLGYRNNLLSTSSVYNTMEKANAKATQSVIADNIHYNLYNKPDDQLFDQNGKLVSGATVRDGYKGDLDWFSPILQTGHRQDYTVNGGIRTDKSSLFFSTGYLDEKGFFKRSRFQRFSGRINADITPVKWFKAGMVINGTSQINNNYTDEDGSFVNPIEFARTIAPVFPVHLHDMTTGEYILDANGDKQYDDGTQYNRVQNVGRHAIWENELNSRRTDISSLQGQAFANIKFLKDFSFTITGDLYTKNTKLRRYDNPIIGDGYGNQGRAGRDLYRYMIYTFQQQLNWTRYFGKHNVDVLAGHENYNNFYSNLSGMKGTQTFTGLDNLDNFTNMISFGEFDNVIRSESYLSRVRYNYDQKYFLEGSFRRDGSSRFNPDHRWGNFMGISGAWVLTGESFLQPVKAISNLKLRAGYGEVGNDASATRYAWQSLYTIDQNANIAAVYLSQIGATDLVWEKVGTWGAALEGQLFKRLNFIAEYFDKRSIDLIFPLNLPLSAGATNGDLAEATVLKNLGTLSNRGWEFSADYYIIDHKDLRLNLGANATFMKNKILRLPEQNRKDGIISGTKKLFEGHSIYDFWMYQYAGVDQMNGNALYIADDVVYNGGVSSQPGTAIPAANLVTINGKNYVNNITYAKRNWSGSSIPKAFGGVTLKIDWKNLTLSGMFTYSLGGKIMDYAYQDLMTMSGTPGNLHTDLLNAWNGAPAGMTAEASNRLDPKGVPVIDYSKSAQSNATSSRFLQDATYGVIKNINLGYRVPAEILEKASIRSCFVNFTIENLATFTRLQGLNPQQSFNGTHYSYFMTPRVFSLGINLGL</sequence>
<evidence type="ECO:0000313" key="4">
    <source>
        <dbReference type="EMBL" id="MCD2424486.1"/>
    </source>
</evidence>
<dbReference type="Gene3D" id="2.170.130.10">
    <property type="entry name" value="TonB-dependent receptor, plug domain"/>
    <property type="match status" value="1"/>
</dbReference>
<keyword evidence="1" id="KW-0812">Transmembrane</keyword>
<dbReference type="EMBL" id="JAJNEC010000005">
    <property type="protein sequence ID" value="MCD2424486.1"/>
    <property type="molecule type" value="Genomic_DNA"/>
</dbReference>